<dbReference type="RefSeq" id="WP_016175519.1">
    <property type="nucleotide sequence ID" value="NZ_KE136389.1"/>
</dbReference>
<evidence type="ECO:0000256" key="3">
    <source>
        <dbReference type="ARBA" id="ARBA00022692"/>
    </source>
</evidence>
<dbReference type="HOGENOM" id="CLU_2600652_0_0_9"/>
<keyword evidence="3 6" id="KW-0812">Transmembrane</keyword>
<dbReference type="eggNOG" id="COG0672">
    <property type="taxonomic scope" value="Bacteria"/>
</dbReference>
<evidence type="ECO:0000256" key="6">
    <source>
        <dbReference type="SAM" id="Phobius"/>
    </source>
</evidence>
<sequence length="79" mass="8340">MIPFREGLEAMLIISLLLSVVKQGDSKAAKRWIIGGSALGGITSLAIGVLVYYVLSVVAFGTNSQLINGYSGVFFQVSC</sequence>
<keyword evidence="5 6" id="KW-0472">Membrane</keyword>
<evidence type="ECO:0000313" key="7">
    <source>
        <dbReference type="EMBL" id="EOT28218.1"/>
    </source>
</evidence>
<evidence type="ECO:0000313" key="8">
    <source>
        <dbReference type="Proteomes" id="UP000014136"/>
    </source>
</evidence>
<comment type="similarity">
    <text evidence="2">Belongs to the oxidase-dependent Fe transporter (OFeT) (TC 9.A.10.1) family.</text>
</comment>
<evidence type="ECO:0000256" key="5">
    <source>
        <dbReference type="ARBA" id="ARBA00023136"/>
    </source>
</evidence>
<dbReference type="PATRIC" id="fig|1139996.3.peg.1719"/>
<dbReference type="OrthoDB" id="8215804at2"/>
<dbReference type="EMBL" id="AHYT01000008">
    <property type="protein sequence ID" value="EOT28218.1"/>
    <property type="molecule type" value="Genomic_DNA"/>
</dbReference>
<proteinExistence type="inferred from homology"/>
<organism evidence="7 8">
    <name type="scientific">Enterococcus saccharolyticus subsp. saccharolyticus ATCC 43076</name>
    <dbReference type="NCBI Taxonomy" id="1139996"/>
    <lineage>
        <taxon>Bacteria</taxon>
        <taxon>Bacillati</taxon>
        <taxon>Bacillota</taxon>
        <taxon>Bacilli</taxon>
        <taxon>Lactobacillales</taxon>
        <taxon>Enterococcaceae</taxon>
        <taxon>Enterococcus</taxon>
    </lineage>
</organism>
<protein>
    <submittedName>
        <fullName evidence="7">Uncharacterized protein</fullName>
    </submittedName>
</protein>
<dbReference type="GO" id="GO:0033573">
    <property type="term" value="C:high-affinity iron permease complex"/>
    <property type="evidence" value="ECO:0007669"/>
    <property type="project" value="InterPro"/>
</dbReference>
<evidence type="ECO:0000256" key="1">
    <source>
        <dbReference type="ARBA" id="ARBA00004141"/>
    </source>
</evidence>
<dbReference type="GO" id="GO:0015093">
    <property type="term" value="F:ferrous iron transmembrane transporter activity"/>
    <property type="evidence" value="ECO:0007669"/>
    <property type="project" value="TreeGrafter"/>
</dbReference>
<evidence type="ECO:0000256" key="2">
    <source>
        <dbReference type="ARBA" id="ARBA00008333"/>
    </source>
</evidence>
<name>S0JK07_9ENTE</name>
<keyword evidence="4 6" id="KW-1133">Transmembrane helix</keyword>
<accession>S0JK07</accession>
<dbReference type="AlphaFoldDB" id="S0JK07"/>
<keyword evidence="8" id="KW-1185">Reference proteome</keyword>
<dbReference type="Proteomes" id="UP000014136">
    <property type="component" value="Unassembled WGS sequence"/>
</dbReference>
<dbReference type="InterPro" id="IPR004923">
    <property type="entry name" value="FTR1/Fip1/EfeU"/>
</dbReference>
<comment type="subcellular location">
    <subcellularLocation>
        <location evidence="1">Membrane</location>
        <topology evidence="1">Multi-pass membrane protein</topology>
    </subcellularLocation>
</comment>
<comment type="caution">
    <text evidence="7">The sequence shown here is derived from an EMBL/GenBank/DDBJ whole genome shotgun (WGS) entry which is preliminary data.</text>
</comment>
<dbReference type="STRING" id="41997.RV16_GL000653"/>
<feature type="transmembrane region" description="Helical" evidence="6">
    <location>
        <begin position="33"/>
        <end position="55"/>
    </location>
</feature>
<evidence type="ECO:0000256" key="4">
    <source>
        <dbReference type="ARBA" id="ARBA00022989"/>
    </source>
</evidence>
<gene>
    <name evidence="7" type="ORF">OMQ_01732</name>
</gene>
<reference evidence="7 8" key="1">
    <citation type="submission" date="2013-03" db="EMBL/GenBank/DDBJ databases">
        <title>The Genome Sequence of Enterococcus saccharolyticus ATCC_43076 (Illumina only assembly).</title>
        <authorList>
            <consortium name="The Broad Institute Genomics Platform"/>
            <consortium name="The Broad Institute Genome Sequencing Center for Infectious Disease"/>
            <person name="Earl A."/>
            <person name="Russ C."/>
            <person name="Gilmore M."/>
            <person name="Surin D."/>
            <person name="Walker B."/>
            <person name="Young S."/>
            <person name="Zeng Q."/>
            <person name="Gargeya S."/>
            <person name="Fitzgerald M."/>
            <person name="Haas B."/>
            <person name="Abouelleil A."/>
            <person name="Allen A.W."/>
            <person name="Alvarado L."/>
            <person name="Arachchi H.M."/>
            <person name="Berlin A.M."/>
            <person name="Chapman S.B."/>
            <person name="Gainer-Dewar J."/>
            <person name="Goldberg J."/>
            <person name="Griggs A."/>
            <person name="Gujja S."/>
            <person name="Hansen M."/>
            <person name="Howarth C."/>
            <person name="Imamovic A."/>
            <person name="Ireland A."/>
            <person name="Larimer J."/>
            <person name="McCowan C."/>
            <person name="Murphy C."/>
            <person name="Pearson M."/>
            <person name="Poon T.W."/>
            <person name="Priest M."/>
            <person name="Roberts A."/>
            <person name="Saif S."/>
            <person name="Shea T."/>
            <person name="Sisk P."/>
            <person name="Sykes S."/>
            <person name="Wortman J."/>
            <person name="Nusbaum C."/>
            <person name="Birren B."/>
        </authorList>
    </citation>
    <scope>NUCLEOTIDE SEQUENCE [LARGE SCALE GENOMIC DNA]</scope>
    <source>
        <strain evidence="7 8">ATCC 43076</strain>
    </source>
</reference>
<dbReference type="Pfam" id="PF03239">
    <property type="entry name" value="FTR1"/>
    <property type="match status" value="1"/>
</dbReference>
<dbReference type="PANTHER" id="PTHR31632">
    <property type="entry name" value="IRON TRANSPORTER FTH1"/>
    <property type="match status" value="1"/>
</dbReference>
<dbReference type="PANTHER" id="PTHR31632:SF2">
    <property type="entry name" value="PLASMA MEMBRANE IRON PERMEASE"/>
    <property type="match status" value="1"/>
</dbReference>